<feature type="compositionally biased region" description="Pro residues" evidence="2">
    <location>
        <begin position="460"/>
        <end position="469"/>
    </location>
</feature>
<dbReference type="GO" id="GO:0008270">
    <property type="term" value="F:zinc ion binding"/>
    <property type="evidence" value="ECO:0007669"/>
    <property type="project" value="InterPro"/>
</dbReference>
<comment type="caution">
    <text evidence="4">The sequence shown here is derived from an EMBL/GenBank/DDBJ whole genome shotgun (WGS) entry which is preliminary data.</text>
</comment>
<proteinExistence type="predicted"/>
<dbReference type="GO" id="GO:0016787">
    <property type="term" value="F:hydrolase activity"/>
    <property type="evidence" value="ECO:0007669"/>
    <property type="project" value="UniProtKB-KW"/>
</dbReference>
<name>A0AAD3E357_9CHLO</name>
<evidence type="ECO:0000256" key="1">
    <source>
        <dbReference type="ARBA" id="ARBA00022801"/>
    </source>
</evidence>
<dbReference type="GO" id="GO:0004519">
    <property type="term" value="F:endonuclease activity"/>
    <property type="evidence" value="ECO:0007669"/>
    <property type="project" value="InterPro"/>
</dbReference>
<dbReference type="Gene3D" id="1.10.30.50">
    <property type="match status" value="1"/>
</dbReference>
<dbReference type="PANTHER" id="PTHR45766">
    <property type="entry name" value="DNA ANNEALING HELICASE AND ENDONUCLEASE ZRANB3 FAMILY MEMBER"/>
    <property type="match status" value="1"/>
</dbReference>
<dbReference type="GO" id="GO:0003676">
    <property type="term" value="F:nucleic acid binding"/>
    <property type="evidence" value="ECO:0007669"/>
    <property type="project" value="InterPro"/>
</dbReference>
<dbReference type="GO" id="GO:0006281">
    <property type="term" value="P:DNA repair"/>
    <property type="evidence" value="ECO:0007669"/>
    <property type="project" value="TreeGrafter"/>
</dbReference>
<dbReference type="CDD" id="cd00085">
    <property type="entry name" value="HNHc"/>
    <property type="match status" value="1"/>
</dbReference>
<feature type="compositionally biased region" description="Gly residues" evidence="2">
    <location>
        <begin position="545"/>
        <end position="560"/>
    </location>
</feature>
<feature type="region of interest" description="Disordered" evidence="2">
    <location>
        <begin position="494"/>
        <end position="516"/>
    </location>
</feature>
<feature type="region of interest" description="Disordered" evidence="2">
    <location>
        <begin position="640"/>
        <end position="667"/>
    </location>
</feature>
<dbReference type="Pfam" id="PF01844">
    <property type="entry name" value="HNH"/>
    <property type="match status" value="1"/>
</dbReference>
<feature type="non-terminal residue" evidence="4">
    <location>
        <position position="1"/>
    </location>
</feature>
<gene>
    <name evidence="4" type="ORF">Agub_g15466</name>
</gene>
<feature type="domain" description="HNH" evidence="3">
    <location>
        <begin position="346"/>
        <end position="377"/>
    </location>
</feature>
<feature type="region of interest" description="Disordered" evidence="2">
    <location>
        <begin position="402"/>
        <end position="431"/>
    </location>
</feature>
<dbReference type="InterPro" id="IPR002711">
    <property type="entry name" value="HNH"/>
</dbReference>
<feature type="compositionally biased region" description="Low complexity" evidence="2">
    <location>
        <begin position="575"/>
        <end position="586"/>
    </location>
</feature>
<evidence type="ECO:0000259" key="3">
    <source>
        <dbReference type="Pfam" id="PF01844"/>
    </source>
</evidence>
<dbReference type="PANTHER" id="PTHR45766:SF6">
    <property type="entry name" value="SWI_SNF-RELATED MATRIX-ASSOCIATED ACTIN-DEPENDENT REGULATOR OF CHROMATIN SUBFAMILY A-LIKE PROTEIN 1"/>
    <property type="match status" value="1"/>
</dbReference>
<accession>A0AAD3E357</accession>
<dbReference type="InterPro" id="IPR003615">
    <property type="entry name" value="HNH_nuc"/>
</dbReference>
<dbReference type="EMBL" id="BMAR01000073">
    <property type="protein sequence ID" value="GFR52840.1"/>
    <property type="molecule type" value="Genomic_DNA"/>
</dbReference>
<evidence type="ECO:0000313" key="4">
    <source>
        <dbReference type="EMBL" id="GFR52840.1"/>
    </source>
</evidence>
<dbReference type="AlphaFoldDB" id="A0AAD3E357"/>
<feature type="region of interest" description="Disordered" evidence="2">
    <location>
        <begin position="541"/>
        <end position="586"/>
    </location>
</feature>
<protein>
    <recommendedName>
        <fullName evidence="3">HNH domain-containing protein</fullName>
    </recommendedName>
</protein>
<reference evidence="4 5" key="1">
    <citation type="journal article" date="2021" name="Sci. Rep.">
        <title>Genome sequencing of the multicellular alga Astrephomene provides insights into convergent evolution of germ-soma differentiation.</title>
        <authorList>
            <person name="Yamashita S."/>
            <person name="Yamamoto K."/>
            <person name="Matsuzaki R."/>
            <person name="Suzuki S."/>
            <person name="Yamaguchi H."/>
            <person name="Hirooka S."/>
            <person name="Minakuchi Y."/>
            <person name="Miyagishima S."/>
            <person name="Kawachi M."/>
            <person name="Toyoda A."/>
            <person name="Nozaki H."/>
        </authorList>
    </citation>
    <scope>NUCLEOTIDE SEQUENCE [LARGE SCALE GENOMIC DNA]</scope>
    <source>
        <strain evidence="4 5">NIES-4017</strain>
    </source>
</reference>
<feature type="region of interest" description="Disordered" evidence="2">
    <location>
        <begin position="444"/>
        <end position="476"/>
    </location>
</feature>
<feature type="compositionally biased region" description="Basic and acidic residues" evidence="2">
    <location>
        <begin position="644"/>
        <end position="667"/>
    </location>
</feature>
<dbReference type="GO" id="GO:0043596">
    <property type="term" value="C:nuclear replication fork"/>
    <property type="evidence" value="ECO:0007669"/>
    <property type="project" value="TreeGrafter"/>
</dbReference>
<feature type="compositionally biased region" description="Gly residues" evidence="2">
    <location>
        <begin position="503"/>
        <end position="514"/>
    </location>
</feature>
<keyword evidence="1" id="KW-0378">Hydrolase</keyword>
<keyword evidence="5" id="KW-1185">Reference proteome</keyword>
<feature type="non-terminal residue" evidence="4">
    <location>
        <position position="667"/>
    </location>
</feature>
<evidence type="ECO:0000256" key="2">
    <source>
        <dbReference type="SAM" id="MobiDB-lite"/>
    </source>
</evidence>
<organism evidence="4 5">
    <name type="scientific">Astrephomene gubernaculifera</name>
    <dbReference type="NCBI Taxonomy" id="47775"/>
    <lineage>
        <taxon>Eukaryota</taxon>
        <taxon>Viridiplantae</taxon>
        <taxon>Chlorophyta</taxon>
        <taxon>core chlorophytes</taxon>
        <taxon>Chlorophyceae</taxon>
        <taxon>CS clade</taxon>
        <taxon>Chlamydomonadales</taxon>
        <taxon>Astrephomenaceae</taxon>
        <taxon>Astrephomene</taxon>
    </lineage>
</organism>
<dbReference type="GO" id="GO:0031297">
    <property type="term" value="P:replication fork processing"/>
    <property type="evidence" value="ECO:0007669"/>
    <property type="project" value="TreeGrafter"/>
</dbReference>
<sequence>TTPSEPPAAAVTQLAQAGGAVGNAAASVLERDLGAAAGAKDTTGKDALALQASPSVQAAIAPATENNNDEDALAAQLSFVGPVGLVAPLPYLAPSQLSEGVAEAAAFARDWRELRAVSKNRLYGAVLERYFQEALDAVTSEAIAAGAYGSSTARYVQDAPMKVPEGATLRPVQVRCDSKFSSGSNGGGGAGAAAANGNGGNGNGHNNGAGGAPCGWRTYQQAFMSDGSRLCLNCSKPVPDCSLPPASHLDNTDYLFCDPACETRYYVKASGSALRRTLARLEHGVCQMCGLDCANLVRQLQTIRTTSRDYLAKRRAVVERLAPRLTHHGYTALLERLLRQASEGLAWQADHITPVYAGGGLCDVDNMRTLCVACHADVTKAQCKQRAAERAQRRLGTRDIRSFLGGGSGGLPPLPNKRKGAGGGGGNAGSAAVVPVHKRRRGVASRAAAYIDTSDDSPSRTPPLPPPPAAVAKAGRARTDVAAAAAAVAGLGNGKKGVKRARGGGGAGGRGGRGVKAAKNADLVGIEDADDNVWEFKLLEEGSSSGDGGGGGPVADGGDGPRAAAQQPRRRPETSGAAEGASDGAGMTVAAATAPAATAERLVAGDVLYDDNDAAVRYDKEGAAAVAALLPEVVDLASSDGDEADAHAEGAAVKHEGTNAALERKEG</sequence>
<dbReference type="Proteomes" id="UP001054857">
    <property type="component" value="Unassembled WGS sequence"/>
</dbReference>
<evidence type="ECO:0000313" key="5">
    <source>
        <dbReference type="Proteomes" id="UP001054857"/>
    </source>
</evidence>